<gene>
    <name evidence="4" type="ORF">HSCHL_0531</name>
    <name evidence="2" type="ORF">KM312_00965</name>
    <name evidence="3" type="ORF">SA87_02660</name>
</gene>
<dbReference type="RefSeq" id="WP_066202849.1">
    <property type="nucleotide sequence ID" value="NZ_CBCSAS010000002.1"/>
</dbReference>
<evidence type="ECO:0000259" key="1">
    <source>
        <dbReference type="PROSITE" id="PS51350"/>
    </source>
</evidence>
<dbReference type="InterPro" id="IPR035895">
    <property type="entry name" value="HPr-like_sf"/>
</dbReference>
<dbReference type="PROSITE" id="PS00589">
    <property type="entry name" value="PTS_HPR_SER"/>
    <property type="match status" value="1"/>
</dbReference>
<protein>
    <submittedName>
        <fullName evidence="4">Catabolite repression HPr-like protein Crh</fullName>
    </submittedName>
    <submittedName>
        <fullName evidence="2">HPr family phosphocarrier protein</fullName>
    </submittedName>
    <submittedName>
        <fullName evidence="3">Phosphocarrier protein Chr</fullName>
    </submittedName>
</protein>
<dbReference type="SUPFAM" id="SSF55594">
    <property type="entry name" value="HPr-like"/>
    <property type="match status" value="1"/>
</dbReference>
<dbReference type="OrthoDB" id="9809047at2"/>
<dbReference type="NCBIfam" id="TIGR01003">
    <property type="entry name" value="PTS_HPr_family"/>
    <property type="match status" value="1"/>
</dbReference>
<evidence type="ECO:0000313" key="3">
    <source>
        <dbReference type="EMBL" id="OAR03555.1"/>
    </source>
</evidence>
<dbReference type="PROSITE" id="PS51350">
    <property type="entry name" value="PTS_HPR_DOM"/>
    <property type="match status" value="1"/>
</dbReference>
<dbReference type="NCBIfam" id="NF010354">
    <property type="entry name" value="PRK13782.1"/>
    <property type="match status" value="1"/>
</dbReference>
<dbReference type="InterPro" id="IPR000032">
    <property type="entry name" value="HPr-like"/>
</dbReference>
<dbReference type="EMBL" id="JAHHQF010000037">
    <property type="protein sequence ID" value="MBT9281234.1"/>
    <property type="molecule type" value="Genomic_DNA"/>
</dbReference>
<evidence type="ECO:0000313" key="2">
    <source>
        <dbReference type="EMBL" id="MBT9281234.1"/>
    </source>
</evidence>
<accession>A0A132NBM7</accession>
<dbReference type="PANTHER" id="PTHR33705:SF5">
    <property type="entry name" value="HPR-LIKE PROTEIN CRH"/>
    <property type="match status" value="1"/>
</dbReference>
<reference evidence="4 6" key="2">
    <citation type="submission" date="2017-08" db="EMBL/GenBank/DDBJ databases">
        <title>Burning lignite coal seam in the remote Altai Mountains harbors a hydrogen-driven thermophilic microbial community.</title>
        <authorList>
            <person name="Kadnikov V.V."/>
            <person name="Mardanov A.V."/>
            <person name="Ivasenko D."/>
            <person name="Beletsky A.V."/>
            <person name="Karnachuk O.V."/>
            <person name="Ravin N.V."/>
        </authorList>
    </citation>
    <scope>NUCLEOTIDE SEQUENCE [LARGE SCALE GENOMIC DNA]</scope>
    <source>
        <strain evidence="4">AL33</strain>
    </source>
</reference>
<keyword evidence="5" id="KW-1185">Reference proteome</keyword>
<dbReference type="Pfam" id="PF00381">
    <property type="entry name" value="PTS-HPr"/>
    <property type="match status" value="1"/>
</dbReference>
<dbReference type="InterPro" id="IPR002114">
    <property type="entry name" value="PTS_HPr_Ser_P_site"/>
</dbReference>
<dbReference type="Proteomes" id="UP000244180">
    <property type="component" value="Unassembled WGS sequence"/>
</dbReference>
<evidence type="ECO:0000313" key="4">
    <source>
        <dbReference type="EMBL" id="PTQ54252.1"/>
    </source>
</evidence>
<dbReference type="Proteomes" id="UP000243024">
    <property type="component" value="Unassembled WGS sequence"/>
</dbReference>
<dbReference type="InterPro" id="IPR050399">
    <property type="entry name" value="HPr"/>
</dbReference>
<comment type="caution">
    <text evidence="4">The sequence shown here is derived from an EMBL/GenBank/DDBJ whole genome shotgun (WGS) entry which is preliminary data.</text>
</comment>
<feature type="domain" description="HPr" evidence="1">
    <location>
        <begin position="1"/>
        <end position="89"/>
    </location>
</feature>
<dbReference type="PRINTS" id="PR00107">
    <property type="entry name" value="PHOSPHOCPHPR"/>
</dbReference>
<evidence type="ECO:0000313" key="6">
    <source>
        <dbReference type="Proteomes" id="UP000244180"/>
    </source>
</evidence>
<dbReference type="PANTHER" id="PTHR33705">
    <property type="entry name" value="PHOSPHOCARRIER PROTEIN HPR"/>
    <property type="match status" value="1"/>
</dbReference>
<dbReference type="EMBL" id="JXBB01000055">
    <property type="protein sequence ID" value="OAR03555.1"/>
    <property type="molecule type" value="Genomic_DNA"/>
</dbReference>
<dbReference type="AlphaFoldDB" id="A0A132NBM7"/>
<dbReference type="STRING" id="1484.SA87_02660"/>
<reference evidence="3 5" key="1">
    <citation type="submission" date="2015-09" db="EMBL/GenBank/DDBJ databases">
        <title>Draft genome sequence of Hydrogenibacillus schlegelii DSM 2000.</title>
        <authorList>
            <person name="Hemp J."/>
        </authorList>
    </citation>
    <scope>NUCLEOTIDE SEQUENCE [LARGE SCALE GENOMIC DNA]</scope>
    <source>
        <strain evidence="3 5">MA 48</strain>
    </source>
</reference>
<dbReference type="EMBL" id="PEBV01000005">
    <property type="protein sequence ID" value="PTQ54252.1"/>
    <property type="molecule type" value="Genomic_DNA"/>
</dbReference>
<evidence type="ECO:0000313" key="5">
    <source>
        <dbReference type="Proteomes" id="UP000243024"/>
    </source>
</evidence>
<name>A0A132NBM7_HYDSH</name>
<dbReference type="CDD" id="cd00367">
    <property type="entry name" value="PTS-HPr_like"/>
    <property type="match status" value="1"/>
</dbReference>
<dbReference type="Gene3D" id="3.30.1340.10">
    <property type="entry name" value="HPr-like"/>
    <property type="match status" value="1"/>
</dbReference>
<proteinExistence type="predicted"/>
<sequence length="89" mass="9864">MLERRVRVNLRTGLQARPAAMFVQEANRFQAEIWLEKGDKRVSAKSIMGVMSLAIAPGTEIVLKAEGPDADEALKRLSAFVAEENFTFA</sequence>
<reference evidence="2" key="3">
    <citation type="journal article" date="2021" name="Microbiology">
        <title>Metagenomic Analysis of the Microbial Community in the Underground Coal Fire Area (Kemerovo Region, Russia) Revealed Predominance of Thermophilic Members of the Phyla Deinococcus-thermus, Aquificae, and Firmicutes.</title>
        <authorList>
            <person name="Kadnikov V."/>
            <person name="Mardanov A.V."/>
            <person name="Beletsky A.V."/>
            <person name="Karnachuk O.V."/>
            <person name="Ravin N.V."/>
        </authorList>
    </citation>
    <scope>NUCLEOTIDE SEQUENCE</scope>
    <source>
        <strain evidence="2">RBS10-49</strain>
    </source>
</reference>
<organism evidence="4 6">
    <name type="scientific">Hydrogenibacillus schlegelii</name>
    <name type="common">Bacillus schlegelii</name>
    <dbReference type="NCBI Taxonomy" id="1484"/>
    <lineage>
        <taxon>Bacteria</taxon>
        <taxon>Bacillati</taxon>
        <taxon>Bacillota</taxon>
        <taxon>Bacilli</taxon>
        <taxon>Bacillales</taxon>
        <taxon>Bacillales Family X. Incertae Sedis</taxon>
        <taxon>Hydrogenibacillus</taxon>
    </lineage>
</organism>
<dbReference type="Proteomes" id="UP000748108">
    <property type="component" value="Unassembled WGS sequence"/>
</dbReference>